<evidence type="ECO:0000313" key="2">
    <source>
        <dbReference type="EMBL" id="ELT45153.1"/>
    </source>
</evidence>
<dbReference type="SUPFAM" id="SSF51735">
    <property type="entry name" value="NAD(P)-binding Rossmann-fold domains"/>
    <property type="match status" value="1"/>
</dbReference>
<name>L8TPE6_9MICC</name>
<proteinExistence type="predicted"/>
<gene>
    <name evidence="2" type="ORF">G205_07489</name>
</gene>
<accession>L8TPE6</accession>
<dbReference type="InterPro" id="IPR052718">
    <property type="entry name" value="NmrA-type_oxidoreductase"/>
</dbReference>
<dbReference type="EMBL" id="AOFD01000012">
    <property type="protein sequence ID" value="ELT45153.1"/>
    <property type="molecule type" value="Genomic_DNA"/>
</dbReference>
<comment type="caution">
    <text evidence="2">The sequence shown here is derived from an EMBL/GenBank/DDBJ whole genome shotgun (WGS) entry which is preliminary data.</text>
</comment>
<dbReference type="Gene3D" id="3.40.50.720">
    <property type="entry name" value="NAD(P)-binding Rossmann-like Domain"/>
    <property type="match status" value="1"/>
</dbReference>
<reference evidence="3" key="1">
    <citation type="journal article" date="2013" name="Genome Announc.">
        <title>Draft Genome Sequence of the 2-Chloro-4-Nitrophenol-Degrading Bacterium Arthrobacter sp. Strain SJCon.</title>
        <authorList>
            <person name="Vikram S."/>
            <person name="Kumar S."/>
            <person name="Vaidya B."/>
            <person name="Pinnaka A.K."/>
            <person name="Raghava G.P."/>
        </authorList>
    </citation>
    <scope>NUCLEOTIDE SEQUENCE [LARGE SCALE GENOMIC DNA]</scope>
    <source>
        <strain evidence="3">SJCon</strain>
    </source>
</reference>
<organism evidence="2 3">
    <name type="scientific">Arthrobacter nitrophenolicus</name>
    <dbReference type="NCBI Taxonomy" id="683150"/>
    <lineage>
        <taxon>Bacteria</taxon>
        <taxon>Bacillati</taxon>
        <taxon>Actinomycetota</taxon>
        <taxon>Actinomycetes</taxon>
        <taxon>Micrococcales</taxon>
        <taxon>Micrococcaceae</taxon>
        <taxon>Arthrobacter</taxon>
    </lineage>
</organism>
<evidence type="ECO:0000313" key="3">
    <source>
        <dbReference type="Proteomes" id="UP000011189"/>
    </source>
</evidence>
<feature type="domain" description="NmrA-like" evidence="1">
    <location>
        <begin position="18"/>
        <end position="259"/>
    </location>
</feature>
<dbReference type="Proteomes" id="UP000011189">
    <property type="component" value="Unassembled WGS sequence"/>
</dbReference>
<keyword evidence="3" id="KW-1185">Reference proteome</keyword>
<sequence length="302" mass="31158">MVVPFDRLKPNERTIVSIVVTGATGQLGRHVIEALLERNVPAQDIVAAGRSVDKLADFAEQGVQVRRLDYADAASVAAALRGARRVLLVSGSEVGQRVEQHRTVIEAAKAEGVELLAYTSIANADTTGMLLAAEHKKTEAILRGSGVPFVLLRNGWYLENYTEQLPGTLAQGGLAGAAGSGRVSGASRADYAHAAAAVLVADGQAGKVYELGGDEAFTMADLAAEITAATGKEISYNNLPAEDYAGLLAGAGVPAAFAEILADSDLGIARGDLLVSTGDLRKLIGRPTTSLAEAVRSAAAAV</sequence>
<dbReference type="PATRIC" id="fig|683150.5.peg.1498"/>
<dbReference type="Gene3D" id="3.90.25.10">
    <property type="entry name" value="UDP-galactose 4-epimerase, domain 1"/>
    <property type="match status" value="1"/>
</dbReference>
<dbReference type="CDD" id="cd05269">
    <property type="entry name" value="TMR_SDR_a"/>
    <property type="match status" value="1"/>
</dbReference>
<dbReference type="Pfam" id="PF05368">
    <property type="entry name" value="NmrA"/>
    <property type="match status" value="1"/>
</dbReference>
<dbReference type="InterPro" id="IPR008030">
    <property type="entry name" value="NmrA-like"/>
</dbReference>
<dbReference type="PANTHER" id="PTHR47129:SF1">
    <property type="entry name" value="NMRA-LIKE DOMAIN-CONTAINING PROTEIN"/>
    <property type="match status" value="1"/>
</dbReference>
<dbReference type="AlphaFoldDB" id="L8TPE6"/>
<evidence type="ECO:0000259" key="1">
    <source>
        <dbReference type="Pfam" id="PF05368"/>
    </source>
</evidence>
<dbReference type="InterPro" id="IPR036291">
    <property type="entry name" value="NAD(P)-bd_dom_sf"/>
</dbReference>
<protein>
    <submittedName>
        <fullName evidence="2">NmrA family protein</fullName>
    </submittedName>
</protein>
<dbReference type="PANTHER" id="PTHR47129">
    <property type="entry name" value="QUINONE OXIDOREDUCTASE 2"/>
    <property type="match status" value="1"/>
</dbReference>